<evidence type="ECO:0000313" key="1">
    <source>
        <dbReference type="EMBL" id="KAI3766317.1"/>
    </source>
</evidence>
<organism evidence="1 2">
    <name type="scientific">Cichorium intybus</name>
    <name type="common">Chicory</name>
    <dbReference type="NCBI Taxonomy" id="13427"/>
    <lineage>
        <taxon>Eukaryota</taxon>
        <taxon>Viridiplantae</taxon>
        <taxon>Streptophyta</taxon>
        <taxon>Embryophyta</taxon>
        <taxon>Tracheophyta</taxon>
        <taxon>Spermatophyta</taxon>
        <taxon>Magnoliopsida</taxon>
        <taxon>eudicotyledons</taxon>
        <taxon>Gunneridae</taxon>
        <taxon>Pentapetalae</taxon>
        <taxon>asterids</taxon>
        <taxon>campanulids</taxon>
        <taxon>Asterales</taxon>
        <taxon>Asteraceae</taxon>
        <taxon>Cichorioideae</taxon>
        <taxon>Cichorieae</taxon>
        <taxon>Cichoriinae</taxon>
        <taxon>Cichorium</taxon>
    </lineage>
</organism>
<dbReference type="EMBL" id="CM042011">
    <property type="protein sequence ID" value="KAI3766317.1"/>
    <property type="molecule type" value="Genomic_DNA"/>
</dbReference>
<dbReference type="Proteomes" id="UP001055811">
    <property type="component" value="Linkage Group LG03"/>
</dbReference>
<protein>
    <submittedName>
        <fullName evidence="1">Uncharacterized protein</fullName>
    </submittedName>
</protein>
<reference evidence="1 2" key="2">
    <citation type="journal article" date="2022" name="Mol. Ecol. Resour.">
        <title>The genomes of chicory, endive, great burdock and yacon provide insights into Asteraceae paleo-polyploidization history and plant inulin production.</title>
        <authorList>
            <person name="Fan W."/>
            <person name="Wang S."/>
            <person name="Wang H."/>
            <person name="Wang A."/>
            <person name="Jiang F."/>
            <person name="Liu H."/>
            <person name="Zhao H."/>
            <person name="Xu D."/>
            <person name="Zhang Y."/>
        </authorList>
    </citation>
    <scope>NUCLEOTIDE SEQUENCE [LARGE SCALE GENOMIC DNA]</scope>
    <source>
        <strain evidence="2">cv. Punajuju</strain>
        <tissue evidence="1">Leaves</tissue>
    </source>
</reference>
<reference evidence="2" key="1">
    <citation type="journal article" date="2022" name="Mol. Ecol. Resour.">
        <title>The genomes of chicory, endive, great burdock and yacon provide insights into Asteraceae palaeo-polyploidization history and plant inulin production.</title>
        <authorList>
            <person name="Fan W."/>
            <person name="Wang S."/>
            <person name="Wang H."/>
            <person name="Wang A."/>
            <person name="Jiang F."/>
            <person name="Liu H."/>
            <person name="Zhao H."/>
            <person name="Xu D."/>
            <person name="Zhang Y."/>
        </authorList>
    </citation>
    <scope>NUCLEOTIDE SEQUENCE [LARGE SCALE GENOMIC DNA]</scope>
    <source>
        <strain evidence="2">cv. Punajuju</strain>
    </source>
</reference>
<evidence type="ECO:0000313" key="2">
    <source>
        <dbReference type="Proteomes" id="UP001055811"/>
    </source>
</evidence>
<name>A0ACB9F6N1_CICIN</name>
<sequence>MLLHHRRQLHGCTKVENTSPITVTIPNFCSLAPVWICDSHSRYPFANLHLVHLLYLEYTELQTVLIEKSCCSRLSCYVE</sequence>
<proteinExistence type="predicted"/>
<gene>
    <name evidence="1" type="ORF">L2E82_16371</name>
</gene>
<comment type="caution">
    <text evidence="1">The sequence shown here is derived from an EMBL/GenBank/DDBJ whole genome shotgun (WGS) entry which is preliminary data.</text>
</comment>
<keyword evidence="2" id="KW-1185">Reference proteome</keyword>
<accession>A0ACB9F6N1</accession>